<feature type="compositionally biased region" description="Basic residues" evidence="1">
    <location>
        <begin position="91"/>
        <end position="102"/>
    </location>
</feature>
<evidence type="ECO:0000313" key="3">
    <source>
        <dbReference type="EMBL" id="BCF87204.1"/>
    </source>
</evidence>
<dbReference type="EMBL" id="AP023174">
    <property type="protein sequence ID" value="BCF87204.1"/>
    <property type="molecule type" value="Genomic_DNA"/>
</dbReference>
<proteinExistence type="predicted"/>
<feature type="region of interest" description="Disordered" evidence="1">
    <location>
        <begin position="89"/>
        <end position="109"/>
    </location>
</feature>
<dbReference type="AlphaFoldDB" id="A0A7I8BF29"/>
<evidence type="ECO:0000259" key="2">
    <source>
        <dbReference type="Pfam" id="PF10908"/>
    </source>
</evidence>
<organism evidence="3 4">
    <name type="scientific">Paraburkholderia largidicola</name>
    <dbReference type="NCBI Taxonomy" id="3014751"/>
    <lineage>
        <taxon>Bacteria</taxon>
        <taxon>Pseudomonadati</taxon>
        <taxon>Pseudomonadota</taxon>
        <taxon>Betaproteobacteria</taxon>
        <taxon>Burkholderiales</taxon>
        <taxon>Burkholderiaceae</taxon>
        <taxon>Paraburkholderia</taxon>
    </lineage>
</organism>
<evidence type="ECO:0000313" key="4">
    <source>
        <dbReference type="Proteomes" id="UP000510888"/>
    </source>
</evidence>
<accession>A0A7I8BF29</accession>
<dbReference type="Pfam" id="PF10908">
    <property type="entry name" value="Tlde1_dom"/>
    <property type="match status" value="1"/>
</dbReference>
<gene>
    <name evidence="3" type="ORF">PPGU16_02710</name>
</gene>
<evidence type="ECO:0000256" key="1">
    <source>
        <dbReference type="SAM" id="MobiDB-lite"/>
    </source>
</evidence>
<dbReference type="InterPro" id="IPR021225">
    <property type="entry name" value="Tlde1_dom"/>
</dbReference>
<dbReference type="KEGG" id="plad:PPGU16_02710"/>
<protein>
    <recommendedName>
        <fullName evidence="2">Tlde1 domain-containing protein</fullName>
    </recommendedName>
</protein>
<dbReference type="Proteomes" id="UP000510888">
    <property type="component" value="Chromosome 1"/>
</dbReference>
<name>A0A7I8BF29_9BURK</name>
<feature type="domain" description="Tlde1" evidence="2">
    <location>
        <begin position="25"/>
        <end position="80"/>
    </location>
</feature>
<reference evidence="3 4" key="1">
    <citation type="journal article" date="2020" name="Genes (Basel)">
        <title>Genomic Comparison of Insect Gut Symbionts from Divergent Burkholderia Subclades.</title>
        <authorList>
            <person name="Takeshita K."/>
            <person name="Kikuchi Y."/>
        </authorList>
    </citation>
    <scope>NUCLEOTIDE SEQUENCE [LARGE SCALE GENOMIC DNA]</scope>
    <source>
        <strain evidence="3 4">PGU16</strain>
    </source>
</reference>
<sequence length="109" mass="12276">MPVYCTFTLDNRETSMPDCLGFGAVPAYSGHGKGRDNPNDVADFGVGPIPPGTYYIIDRQSGGDSDGLRHVRALVWYNRPSRVVHAVERQWRRHNQHQRYKARPLPPAS</sequence>
<keyword evidence="4" id="KW-1185">Reference proteome</keyword>